<organism evidence="1 2">
    <name type="scientific">Paracidobacterium acidisoli</name>
    <dbReference type="NCBI Taxonomy" id="2303751"/>
    <lineage>
        <taxon>Bacteria</taxon>
        <taxon>Pseudomonadati</taxon>
        <taxon>Acidobacteriota</taxon>
        <taxon>Terriglobia</taxon>
        <taxon>Terriglobales</taxon>
        <taxon>Acidobacteriaceae</taxon>
        <taxon>Paracidobacterium</taxon>
    </lineage>
</organism>
<name>A0A372ILQ5_9BACT</name>
<comment type="caution">
    <text evidence="1">The sequence shown here is derived from an EMBL/GenBank/DDBJ whole genome shotgun (WGS) entry which is preliminary data.</text>
</comment>
<protein>
    <recommendedName>
        <fullName evidence="3">Ribbon-helix-helix protein, CopG family</fullName>
    </recommendedName>
</protein>
<dbReference type="InterPro" id="IPR053842">
    <property type="entry name" value="NikA-like"/>
</dbReference>
<dbReference type="Proteomes" id="UP000264702">
    <property type="component" value="Unassembled WGS sequence"/>
</dbReference>
<evidence type="ECO:0008006" key="3">
    <source>
        <dbReference type="Google" id="ProtNLM"/>
    </source>
</evidence>
<dbReference type="EMBL" id="QVQT01000005">
    <property type="protein sequence ID" value="RFU15877.1"/>
    <property type="molecule type" value="Genomic_DNA"/>
</dbReference>
<gene>
    <name evidence="1" type="ORF">D0Y96_15735</name>
</gene>
<dbReference type="AlphaFoldDB" id="A0A372ILQ5"/>
<sequence>MMIPVSARPSVVSVRLAVEERERMKEYAAEAGLSVSAYLRQCALEVEQLRAQVKGMMEITRQAAVTPAPAILPVPGFRGWFRRRIFPGKPATTGLTLRA</sequence>
<proteinExistence type="predicted"/>
<evidence type="ECO:0000313" key="1">
    <source>
        <dbReference type="EMBL" id="RFU15877.1"/>
    </source>
</evidence>
<keyword evidence="2" id="KW-1185">Reference proteome</keyword>
<dbReference type="Pfam" id="PF21983">
    <property type="entry name" value="NikA-like"/>
    <property type="match status" value="1"/>
</dbReference>
<accession>A0A372ILQ5</accession>
<reference evidence="1 2" key="1">
    <citation type="submission" date="2018-08" db="EMBL/GenBank/DDBJ databases">
        <title>Acidipila sp. 4G-K13, an acidobacterium isolated from forest soil.</title>
        <authorList>
            <person name="Gao Z.-H."/>
            <person name="Qiu L.-H."/>
        </authorList>
    </citation>
    <scope>NUCLEOTIDE SEQUENCE [LARGE SCALE GENOMIC DNA]</scope>
    <source>
        <strain evidence="1 2">4G-K13</strain>
    </source>
</reference>
<evidence type="ECO:0000313" key="2">
    <source>
        <dbReference type="Proteomes" id="UP000264702"/>
    </source>
</evidence>